<feature type="transmembrane region" description="Helical" evidence="6">
    <location>
        <begin position="423"/>
        <end position="446"/>
    </location>
</feature>
<organism evidence="9 10">
    <name type="scientific">Phycicoccus elongatus Lp2</name>
    <dbReference type="NCBI Taxonomy" id="1193181"/>
    <lineage>
        <taxon>Bacteria</taxon>
        <taxon>Bacillati</taxon>
        <taxon>Actinomycetota</taxon>
        <taxon>Actinomycetes</taxon>
        <taxon>Micrococcales</taxon>
        <taxon>Intrasporangiaceae</taxon>
        <taxon>Phycicoccus</taxon>
    </lineage>
</organism>
<gene>
    <name evidence="9" type="ORF">BN10_460039</name>
</gene>
<keyword evidence="4 6" id="KW-1133">Transmembrane helix</keyword>
<dbReference type="AlphaFoldDB" id="N0DZ83"/>
<dbReference type="OrthoDB" id="3734492at2"/>
<feature type="domain" description="ABC3 transporter permease C-terminal" evidence="8">
    <location>
        <begin position="339"/>
        <end position="453"/>
    </location>
</feature>
<evidence type="ECO:0000313" key="10">
    <source>
        <dbReference type="Proteomes" id="UP000013167"/>
    </source>
</evidence>
<feature type="transmembrane region" description="Helical" evidence="6">
    <location>
        <begin position="294"/>
        <end position="320"/>
    </location>
</feature>
<evidence type="ECO:0000259" key="8">
    <source>
        <dbReference type="Pfam" id="PF02687"/>
    </source>
</evidence>
<evidence type="ECO:0000256" key="5">
    <source>
        <dbReference type="ARBA" id="ARBA00023136"/>
    </source>
</evidence>
<feature type="transmembrane region" description="Helical" evidence="6">
    <location>
        <begin position="240"/>
        <end position="262"/>
    </location>
</feature>
<dbReference type="Pfam" id="PF02687">
    <property type="entry name" value="FtsX"/>
    <property type="match status" value="2"/>
</dbReference>
<dbReference type="HOGENOM" id="CLU_046857_0_0_11"/>
<proteinExistence type="predicted"/>
<dbReference type="RefSeq" id="WP_010849814.1">
    <property type="nucleotide sequence ID" value="NZ_HF570956.1"/>
</dbReference>
<name>N0DZ83_9MICO</name>
<feature type="domain" description="ABC3 transporter permease C-terminal" evidence="8">
    <location>
        <begin position="65"/>
        <end position="184"/>
    </location>
</feature>
<keyword evidence="10" id="KW-1185">Reference proteome</keyword>
<keyword evidence="3 6" id="KW-0812">Transmembrane</keyword>
<evidence type="ECO:0000256" key="1">
    <source>
        <dbReference type="ARBA" id="ARBA00004651"/>
    </source>
</evidence>
<dbReference type="eggNOG" id="COG0577">
    <property type="taxonomic scope" value="Bacteria"/>
</dbReference>
<evidence type="ECO:0000313" key="9">
    <source>
        <dbReference type="EMBL" id="CCH69938.1"/>
    </source>
</evidence>
<feature type="transmembrane region" description="Helical" evidence="6">
    <location>
        <begin position="104"/>
        <end position="131"/>
    </location>
</feature>
<evidence type="ECO:0000256" key="4">
    <source>
        <dbReference type="ARBA" id="ARBA00022989"/>
    </source>
</evidence>
<evidence type="ECO:0000256" key="2">
    <source>
        <dbReference type="ARBA" id="ARBA00022475"/>
    </source>
</evidence>
<dbReference type="GO" id="GO:0005886">
    <property type="term" value="C:plasma membrane"/>
    <property type="evidence" value="ECO:0007669"/>
    <property type="project" value="UniProtKB-SubCell"/>
</dbReference>
<feature type="transmembrane region" description="Helical" evidence="6">
    <location>
        <begin position="332"/>
        <end position="356"/>
    </location>
</feature>
<reference evidence="9 10" key="1">
    <citation type="journal article" date="2013" name="ISME J.">
        <title>A metabolic model for members of the genus Tetrasphaera involved in enhanced biological phosphorus removal.</title>
        <authorList>
            <person name="Kristiansen R."/>
            <person name="Nguyen H.T.T."/>
            <person name="Saunders A.M."/>
            <person name="Nielsen J.L."/>
            <person name="Wimmer R."/>
            <person name="Le V.Q."/>
            <person name="McIlroy S.J."/>
            <person name="Petrovski S."/>
            <person name="Seviour R.J."/>
            <person name="Calteau A."/>
            <person name="Nielsen K.L."/>
            <person name="Nielsen P.H."/>
        </authorList>
    </citation>
    <scope>NUCLEOTIDE SEQUENCE [LARGE SCALE GENOMIC DNA]</scope>
    <source>
        <strain evidence="9 10">Lp2</strain>
    </source>
</reference>
<evidence type="ECO:0000256" key="3">
    <source>
        <dbReference type="ARBA" id="ARBA00022692"/>
    </source>
</evidence>
<feature type="transmembrane region" description="Helical" evidence="6">
    <location>
        <begin position="199"/>
        <end position="220"/>
    </location>
</feature>
<keyword evidence="7" id="KW-0732">Signal</keyword>
<sequence length="466" mass="47367">MNPLHLAEIRGARLAWAAVSLTFIVTNAAAALALLVSGSAAAAHPVGPDQASEVDSLVALGGFNAVLVALVALAVIGSATQLVVSSRRGAIARLALAGATPRQVVGTVMTQLAVVSLASAIVGDVVAILSLDRALEYVQSDPATPIIIEPHVSVSMLLLANGGCLLVALLGGLRQSLLASRIPPVEALREASRPARTRVWVVAVKVLLCAAGIAGSLALVADPTLIDERDRMQVVLQVSLLHLVLAGALLSSAAPFTVAWLARAWTAMVPVRSGTWHLARNTVVAKGDRLAKSVVPVTFTVGLLIGMLIMGETLVASLAAGGAPVDDFSSEGLGSLLVLLGLPLAVSISGAVGSLVMMTRQRSAELALDGVLGATPAQRAAIPVLEALIVTITATMLAAVMVAMMLVVPVLHFETVLGGFAVGVPWLVVVQVVGALAAVVVAATALPATPSLRQPAPKVIARLVAD</sequence>
<feature type="chain" id="PRO_5004107199" description="ABC3 transporter permease C-terminal domain-containing protein" evidence="7">
    <location>
        <begin position="43"/>
        <end position="466"/>
    </location>
</feature>
<dbReference type="InterPro" id="IPR003838">
    <property type="entry name" value="ABC3_permease_C"/>
</dbReference>
<feature type="transmembrane region" description="Helical" evidence="6">
    <location>
        <begin position="59"/>
        <end position="84"/>
    </location>
</feature>
<keyword evidence="5 6" id="KW-0472">Membrane</keyword>
<dbReference type="STRING" id="1193181.BN10_460039"/>
<protein>
    <recommendedName>
        <fullName evidence="8">ABC3 transporter permease C-terminal domain-containing protein</fullName>
    </recommendedName>
</protein>
<dbReference type="Proteomes" id="UP000013167">
    <property type="component" value="Unassembled WGS sequence"/>
</dbReference>
<keyword evidence="2" id="KW-1003">Cell membrane</keyword>
<dbReference type="EMBL" id="CAIZ01000115">
    <property type="protein sequence ID" value="CCH69938.1"/>
    <property type="molecule type" value="Genomic_DNA"/>
</dbReference>
<feature type="transmembrane region" description="Helical" evidence="6">
    <location>
        <begin position="387"/>
        <end position="411"/>
    </location>
</feature>
<comment type="caution">
    <text evidence="9">The sequence shown here is derived from an EMBL/GenBank/DDBJ whole genome shotgun (WGS) entry which is preliminary data.</text>
</comment>
<accession>N0DZ83</accession>
<comment type="subcellular location">
    <subcellularLocation>
        <location evidence="1">Cell membrane</location>
        <topology evidence="1">Multi-pass membrane protein</topology>
    </subcellularLocation>
</comment>
<feature type="signal peptide" evidence="7">
    <location>
        <begin position="1"/>
        <end position="42"/>
    </location>
</feature>
<evidence type="ECO:0000256" key="6">
    <source>
        <dbReference type="SAM" id="Phobius"/>
    </source>
</evidence>
<feature type="transmembrane region" description="Helical" evidence="6">
    <location>
        <begin position="151"/>
        <end position="173"/>
    </location>
</feature>
<evidence type="ECO:0000256" key="7">
    <source>
        <dbReference type="SAM" id="SignalP"/>
    </source>
</evidence>